<dbReference type="GO" id="GO:0006351">
    <property type="term" value="P:DNA-templated transcription"/>
    <property type="evidence" value="ECO:0007669"/>
    <property type="project" value="InterPro"/>
</dbReference>
<gene>
    <name evidence="2" type="ORF">CJ030_MR0G013884</name>
    <name evidence="3" type="ORF">CJ030_MR6G013867</name>
</gene>
<dbReference type="SMART" id="SM00658">
    <property type="entry name" value="RPOL8c"/>
    <property type="match status" value="1"/>
</dbReference>
<dbReference type="EMBL" id="RXIC02000024">
    <property type="protein sequence ID" value="KAB1210375.1"/>
    <property type="molecule type" value="Genomic_DNA"/>
</dbReference>
<dbReference type="AlphaFoldDB" id="A0A6A1VCX4"/>
<organism evidence="3 4">
    <name type="scientific">Morella rubra</name>
    <name type="common">Chinese bayberry</name>
    <dbReference type="NCBI Taxonomy" id="262757"/>
    <lineage>
        <taxon>Eukaryota</taxon>
        <taxon>Viridiplantae</taxon>
        <taxon>Streptophyta</taxon>
        <taxon>Embryophyta</taxon>
        <taxon>Tracheophyta</taxon>
        <taxon>Spermatophyta</taxon>
        <taxon>Magnoliopsida</taxon>
        <taxon>eudicotyledons</taxon>
        <taxon>Gunneridae</taxon>
        <taxon>Pentapetalae</taxon>
        <taxon>rosids</taxon>
        <taxon>fabids</taxon>
        <taxon>Fagales</taxon>
        <taxon>Myricaceae</taxon>
        <taxon>Morella</taxon>
    </lineage>
</organism>
<dbReference type="PANTHER" id="PTHR10917">
    <property type="entry name" value="DNA-DIRECTED RNA POLYMERASES I, II, AND III SUBUNIT RPABC3"/>
    <property type="match status" value="1"/>
</dbReference>
<feature type="chain" id="PRO_5036163157" evidence="1">
    <location>
        <begin position="29"/>
        <end position="157"/>
    </location>
</feature>
<dbReference type="GO" id="GO:0003899">
    <property type="term" value="F:DNA-directed RNA polymerase activity"/>
    <property type="evidence" value="ECO:0007669"/>
    <property type="project" value="InterPro"/>
</dbReference>
<dbReference type="GO" id="GO:0005665">
    <property type="term" value="C:RNA polymerase II, core complex"/>
    <property type="evidence" value="ECO:0007669"/>
    <property type="project" value="TreeGrafter"/>
</dbReference>
<dbReference type="PANTHER" id="PTHR10917:SF1">
    <property type="entry name" value="DNA-DIRECTED RNA POLYMERASE I, II"/>
    <property type="match status" value="1"/>
</dbReference>
<dbReference type="Pfam" id="PF03870">
    <property type="entry name" value="RNA_pol_Rpb8"/>
    <property type="match status" value="1"/>
</dbReference>
<keyword evidence="3" id="KW-0240">DNA-directed RNA polymerase</keyword>
<evidence type="ECO:0000313" key="4">
    <source>
        <dbReference type="Proteomes" id="UP000516437"/>
    </source>
</evidence>
<proteinExistence type="predicted"/>
<dbReference type="GO" id="GO:0005666">
    <property type="term" value="C:RNA polymerase III complex"/>
    <property type="evidence" value="ECO:0007669"/>
    <property type="project" value="TreeGrafter"/>
</dbReference>
<dbReference type="SUPFAM" id="SSF50249">
    <property type="entry name" value="Nucleic acid-binding proteins"/>
    <property type="match status" value="1"/>
</dbReference>
<dbReference type="OrthoDB" id="20018at2759"/>
<reference evidence="3" key="1">
    <citation type="submission" date="2018-07" db="EMBL/GenBank/DDBJ databases">
        <authorList>
            <person name="Gao Z.-S."/>
            <person name="Jia H.-M."/>
            <person name="Jia H.-J."/>
            <person name="Cai Q.-L."/>
            <person name="Wang Y."/>
            <person name="Zhao H.-B."/>
        </authorList>
    </citation>
    <scope>NUCLEOTIDE SEQUENCE</scope>
    <source>
        <tissue evidence="3">Leaves</tissue>
    </source>
</reference>
<dbReference type="Proteomes" id="UP000516437">
    <property type="component" value="Chromosome 6"/>
</dbReference>
<accession>A0A6A1VCX4</accession>
<evidence type="ECO:0000256" key="1">
    <source>
        <dbReference type="SAM" id="SignalP"/>
    </source>
</evidence>
<comment type="caution">
    <text evidence="3">The sequence shown here is derived from an EMBL/GenBank/DDBJ whole genome shotgun (WGS) entry which is preliminary data.</text>
</comment>
<dbReference type="GO" id="GO:0005736">
    <property type="term" value="C:RNA polymerase I complex"/>
    <property type="evidence" value="ECO:0007669"/>
    <property type="project" value="TreeGrafter"/>
</dbReference>
<dbReference type="InterPro" id="IPR005570">
    <property type="entry name" value="RPABC3"/>
</dbReference>
<sequence>MASYGVFLSVGLWALGMFLLVNMGKHLAATEISCMSQRVTRIEARSEKCGMFVQLDVNTEIYPIDKDERFLMALSTTLSLEGGQSLANKFEYIMHGRLYKISDEPQAKTSDGGSGPGVNVEIYVSFGGLQMVLKGDPSHCARFELDQRLFLLMRKLT</sequence>
<dbReference type="EMBL" id="RXIC02000419">
    <property type="protein sequence ID" value="KAB1199752.1"/>
    <property type="molecule type" value="Genomic_DNA"/>
</dbReference>
<reference evidence="3 4" key="2">
    <citation type="journal article" date="2019" name="Plant Biotechnol. J.">
        <title>The red bayberry genome and genetic basis of sex determination.</title>
        <authorList>
            <person name="Jia H.M."/>
            <person name="Jia H.J."/>
            <person name="Cai Q.L."/>
            <person name="Wang Y."/>
            <person name="Zhao H.B."/>
            <person name="Yang W.F."/>
            <person name="Wang G.Y."/>
            <person name="Li Y.H."/>
            <person name="Zhan D.L."/>
            <person name="Shen Y.T."/>
            <person name="Niu Q.F."/>
            <person name="Chang L."/>
            <person name="Qiu J."/>
            <person name="Zhao L."/>
            <person name="Xie H.B."/>
            <person name="Fu W.Y."/>
            <person name="Jin J."/>
            <person name="Li X.W."/>
            <person name="Jiao Y."/>
            <person name="Zhou C.C."/>
            <person name="Tu T."/>
            <person name="Chai C.Y."/>
            <person name="Gao J.L."/>
            <person name="Fan L.J."/>
            <person name="van de Weg E."/>
            <person name="Wang J.Y."/>
            <person name="Gao Z.S."/>
        </authorList>
    </citation>
    <scope>NUCLEOTIDE SEQUENCE [LARGE SCALE GENOMIC DNA]</scope>
    <source>
        <tissue evidence="3">Leaves</tissue>
    </source>
</reference>
<keyword evidence="3" id="KW-0804">Transcription</keyword>
<name>A0A6A1VCX4_9ROSI</name>
<keyword evidence="1" id="KW-0732">Signal</keyword>
<dbReference type="InterPro" id="IPR012340">
    <property type="entry name" value="NA-bd_OB-fold"/>
</dbReference>
<evidence type="ECO:0000313" key="2">
    <source>
        <dbReference type="EMBL" id="KAB1199752.1"/>
    </source>
</evidence>
<dbReference type="Gene3D" id="2.40.50.140">
    <property type="entry name" value="Nucleic acid-binding proteins"/>
    <property type="match status" value="1"/>
</dbReference>
<evidence type="ECO:0000313" key="3">
    <source>
        <dbReference type="EMBL" id="KAB1210375.1"/>
    </source>
</evidence>
<feature type="signal peptide" evidence="1">
    <location>
        <begin position="1"/>
        <end position="28"/>
    </location>
</feature>
<reference evidence="3" key="3">
    <citation type="submission" date="2019-09" db="EMBL/GenBank/DDBJ databases">
        <authorList>
            <person name="Gao Z."/>
        </authorList>
    </citation>
    <scope>NUCLEOTIDE SEQUENCE</scope>
    <source>
        <tissue evidence="3">Leaves</tissue>
    </source>
</reference>
<keyword evidence="4" id="KW-1185">Reference proteome</keyword>
<protein>
    <submittedName>
        <fullName evidence="3">DNA-directed RNA polymerases II, IV and V subunit 8B</fullName>
    </submittedName>
</protein>